<dbReference type="Proteomes" id="UP000589520">
    <property type="component" value="Unassembled WGS sequence"/>
</dbReference>
<dbReference type="SUPFAM" id="SSF53756">
    <property type="entry name" value="UDP-Glycosyltransferase/glycogen phosphorylase"/>
    <property type="match status" value="1"/>
</dbReference>
<dbReference type="GO" id="GO:0008761">
    <property type="term" value="F:UDP-N-acetylglucosamine 2-epimerase activity"/>
    <property type="evidence" value="ECO:0007669"/>
    <property type="project" value="UniProtKB-EC"/>
</dbReference>
<comment type="caution">
    <text evidence="2">The sequence shown here is derived from an EMBL/GenBank/DDBJ whole genome shotgun (WGS) entry which is preliminary data.</text>
</comment>
<keyword evidence="2" id="KW-0326">Glycosidase</keyword>
<dbReference type="EC" id="3.2.1.184" evidence="2"/>
<dbReference type="Gene3D" id="3.40.50.2000">
    <property type="entry name" value="Glycogen Phosphorylase B"/>
    <property type="match status" value="2"/>
</dbReference>
<dbReference type="EMBL" id="JACCCW010000001">
    <property type="protein sequence ID" value="NYF78093.1"/>
    <property type="molecule type" value="Genomic_DNA"/>
</dbReference>
<feature type="domain" description="UDP-N-acetylglucosamine 2-epimerase" evidence="1">
    <location>
        <begin position="23"/>
        <end position="366"/>
    </location>
</feature>
<dbReference type="GO" id="GO:0006047">
    <property type="term" value="P:UDP-N-acetylglucosamine metabolic process"/>
    <property type="evidence" value="ECO:0007669"/>
    <property type="project" value="InterPro"/>
</dbReference>
<keyword evidence="3" id="KW-1185">Reference proteome</keyword>
<dbReference type="CDD" id="cd03786">
    <property type="entry name" value="GTB_UDP-GlcNAc_2-Epimerase"/>
    <property type="match status" value="1"/>
</dbReference>
<dbReference type="RefSeq" id="WP_179487234.1">
    <property type="nucleotide sequence ID" value="NZ_JACCCW010000001.1"/>
</dbReference>
<dbReference type="GO" id="GO:0102388">
    <property type="term" value="F:UDP-N,N'-diacetylbacillosamine 2-epimerase activity"/>
    <property type="evidence" value="ECO:0007669"/>
    <property type="project" value="UniProtKB-EC"/>
</dbReference>
<reference evidence="2 3" key="1">
    <citation type="submission" date="2020-07" db="EMBL/GenBank/DDBJ databases">
        <title>Genomic Encyclopedia of Type Strains, Phase IV (KMG-V): Genome sequencing to study the core and pangenomes of soil and plant-associated prokaryotes.</title>
        <authorList>
            <person name="Whitman W."/>
        </authorList>
    </citation>
    <scope>NUCLEOTIDE SEQUENCE [LARGE SCALE GENOMIC DNA]</scope>
    <source>
        <strain evidence="2 3">X4EP2</strain>
    </source>
</reference>
<dbReference type="PANTHER" id="PTHR43174:SF3">
    <property type="entry name" value="UDP-N-ACETYLGLUCOSAMINE 2-EPIMERASE"/>
    <property type="match status" value="1"/>
</dbReference>
<dbReference type="EC" id="5.1.3.14" evidence="2"/>
<keyword evidence="2" id="KW-0378">Hydrolase</keyword>
<evidence type="ECO:0000313" key="3">
    <source>
        <dbReference type="Proteomes" id="UP000589520"/>
    </source>
</evidence>
<evidence type="ECO:0000313" key="2">
    <source>
        <dbReference type="EMBL" id="NYF78093.1"/>
    </source>
</evidence>
<dbReference type="InterPro" id="IPR003331">
    <property type="entry name" value="UDP_GlcNAc_Epimerase_2_dom"/>
</dbReference>
<accession>A0A7Y9PF95</accession>
<organism evidence="2 3">
    <name type="scientific">Granulicella arctica</name>
    <dbReference type="NCBI Taxonomy" id="940613"/>
    <lineage>
        <taxon>Bacteria</taxon>
        <taxon>Pseudomonadati</taxon>
        <taxon>Acidobacteriota</taxon>
        <taxon>Terriglobia</taxon>
        <taxon>Terriglobales</taxon>
        <taxon>Acidobacteriaceae</taxon>
        <taxon>Granulicella</taxon>
    </lineage>
</organism>
<dbReference type="InterPro" id="IPR020004">
    <property type="entry name" value="UDP-GlcNAc_Epase"/>
</dbReference>
<name>A0A7Y9PF95_9BACT</name>
<keyword evidence="2" id="KW-0413">Isomerase</keyword>
<proteinExistence type="predicted"/>
<gene>
    <name evidence="2" type="ORF">HDF17_000380</name>
</gene>
<protein>
    <submittedName>
        <fullName evidence="2">UDP-N-acetylglucosamine 2-epimerase (Non-hydrolyzing)/GDP/UDP-N,N'-diacetylbacillosamine 2-epimerase (Hydrolyzing)</fullName>
        <ecNumber evidence="2">3.2.1.184</ecNumber>
        <ecNumber evidence="2">5.1.3.14</ecNumber>
    </submittedName>
</protein>
<sequence>MKRTIAAVTTSRADYSHLYWPLRELEAHPDIDLKLIVLASHLSPEFGHTIREIEKDGFAIAARLECLLSSDTDVGMAKSIGVAVLSLADTLAVIRPDLILLIADRYEMLAPATVALALRIPIAHIEGGELSQGAIDDAVRNALTKMSHIHFTSTEGARDRVISMGEEPWRVHRAGAPSLDHLRKSSLLSQAEVESRLQIDLSRPTVVIAYHPVTLLSDTNAEADEVFAALEQLPQQLIFCYPNADAGSRDLAGRIRILLARRKDAYLFTNLPAVEYWSLLKYATLFLGNSSSGIMETASFALPTVNIGMRQQGRERARNVLDAPPVATTILEVVHLALSNNLRASLEGMTNPYGDGCAAQRIVQVLTTLPSRDELLLKLVSQAQP</sequence>
<dbReference type="InterPro" id="IPR029767">
    <property type="entry name" value="WecB-like"/>
</dbReference>
<dbReference type="AlphaFoldDB" id="A0A7Y9PF95"/>
<dbReference type="NCBIfam" id="TIGR03568">
    <property type="entry name" value="NeuC_NnaA"/>
    <property type="match status" value="1"/>
</dbReference>
<evidence type="ECO:0000259" key="1">
    <source>
        <dbReference type="Pfam" id="PF02350"/>
    </source>
</evidence>
<dbReference type="Pfam" id="PF02350">
    <property type="entry name" value="Epimerase_2"/>
    <property type="match status" value="1"/>
</dbReference>
<dbReference type="PANTHER" id="PTHR43174">
    <property type="entry name" value="UDP-N-ACETYLGLUCOSAMINE 2-EPIMERASE"/>
    <property type="match status" value="1"/>
</dbReference>